<keyword evidence="2" id="KW-1185">Reference proteome</keyword>
<evidence type="ECO:0000313" key="2">
    <source>
        <dbReference type="Proteomes" id="UP000789901"/>
    </source>
</evidence>
<gene>
    <name evidence="1" type="ORF">GMARGA_LOCUS3879</name>
</gene>
<accession>A0ABM8W6A3</accession>
<evidence type="ECO:0000313" key="1">
    <source>
        <dbReference type="EMBL" id="CAG8536580.1"/>
    </source>
</evidence>
<sequence>MDTGSSNFDEMENSLGSIKELSEKIAKSSNIMNTNMQNDDLNQCLDTTQRPSIESNTNNWELAREENKGSSEQAINRVILNINNLIKKNNRECGAEDVEQGLKKGDEIEIIVGMTAALKQVADDNSFIQITSKRNRKKTNILVMDKRLSSIERTGMLGEARFHQVNEQLFNL</sequence>
<proteinExistence type="predicted"/>
<organism evidence="1 2">
    <name type="scientific">Gigaspora margarita</name>
    <dbReference type="NCBI Taxonomy" id="4874"/>
    <lineage>
        <taxon>Eukaryota</taxon>
        <taxon>Fungi</taxon>
        <taxon>Fungi incertae sedis</taxon>
        <taxon>Mucoromycota</taxon>
        <taxon>Glomeromycotina</taxon>
        <taxon>Glomeromycetes</taxon>
        <taxon>Diversisporales</taxon>
        <taxon>Gigasporaceae</taxon>
        <taxon>Gigaspora</taxon>
    </lineage>
</organism>
<dbReference type="Proteomes" id="UP000789901">
    <property type="component" value="Unassembled WGS sequence"/>
</dbReference>
<dbReference type="EMBL" id="CAJVQB010001460">
    <property type="protein sequence ID" value="CAG8536580.1"/>
    <property type="molecule type" value="Genomic_DNA"/>
</dbReference>
<comment type="caution">
    <text evidence="1">The sequence shown here is derived from an EMBL/GenBank/DDBJ whole genome shotgun (WGS) entry which is preliminary data.</text>
</comment>
<protein>
    <submittedName>
        <fullName evidence="1">6155_t:CDS:1</fullName>
    </submittedName>
</protein>
<reference evidence="1 2" key="1">
    <citation type="submission" date="2021-06" db="EMBL/GenBank/DDBJ databases">
        <authorList>
            <person name="Kallberg Y."/>
            <person name="Tangrot J."/>
            <person name="Rosling A."/>
        </authorList>
    </citation>
    <scope>NUCLEOTIDE SEQUENCE [LARGE SCALE GENOMIC DNA]</scope>
    <source>
        <strain evidence="1 2">120-4 pot B 10/14</strain>
    </source>
</reference>
<name>A0ABM8W6A3_GIGMA</name>